<protein>
    <submittedName>
        <fullName evidence="2">Uncharacterized protein</fullName>
    </submittedName>
</protein>
<dbReference type="GeneID" id="111249358"/>
<dbReference type="RefSeq" id="XP_022658872.1">
    <property type="nucleotide sequence ID" value="XM_022803137.1"/>
</dbReference>
<feature type="compositionally biased region" description="Basic and acidic residues" evidence="1">
    <location>
        <begin position="269"/>
        <end position="278"/>
    </location>
</feature>
<dbReference type="Proteomes" id="UP000594260">
    <property type="component" value="Unplaced"/>
</dbReference>
<feature type="compositionally biased region" description="Polar residues" evidence="1">
    <location>
        <begin position="91"/>
        <end position="114"/>
    </location>
</feature>
<keyword evidence="3" id="KW-1185">Reference proteome</keyword>
<name>A0A7M7JYD6_VARDE</name>
<reference evidence="2" key="1">
    <citation type="submission" date="2021-01" db="UniProtKB">
        <authorList>
            <consortium name="EnsemblMetazoa"/>
        </authorList>
    </citation>
    <scope>IDENTIFICATION</scope>
</reference>
<dbReference type="KEGG" id="vde:111249358"/>
<feature type="compositionally biased region" description="Low complexity" evidence="1">
    <location>
        <begin position="17"/>
        <end position="36"/>
    </location>
</feature>
<accession>A0A7M7JYD6</accession>
<feature type="region of interest" description="Disordered" evidence="1">
    <location>
        <begin position="1"/>
        <end position="115"/>
    </location>
</feature>
<feature type="compositionally biased region" description="Basic and acidic residues" evidence="1">
    <location>
        <begin position="44"/>
        <end position="53"/>
    </location>
</feature>
<organism evidence="2 3">
    <name type="scientific">Varroa destructor</name>
    <name type="common">Honeybee mite</name>
    <dbReference type="NCBI Taxonomy" id="109461"/>
    <lineage>
        <taxon>Eukaryota</taxon>
        <taxon>Metazoa</taxon>
        <taxon>Ecdysozoa</taxon>
        <taxon>Arthropoda</taxon>
        <taxon>Chelicerata</taxon>
        <taxon>Arachnida</taxon>
        <taxon>Acari</taxon>
        <taxon>Parasitiformes</taxon>
        <taxon>Mesostigmata</taxon>
        <taxon>Gamasina</taxon>
        <taxon>Dermanyssoidea</taxon>
        <taxon>Varroidae</taxon>
        <taxon>Varroa</taxon>
    </lineage>
</organism>
<sequence length="331" mass="36646">MCSLIKDGEIPEEGEISESPSRSSSDFSPWDSASSSYELLAKSPADDQSKPNEEIENYSRSGPSHSLNAQSTFSSVQTQDLPSSPVELLQQPATRTSSDVENQAPSFSEHSSATVEPIDSRRFSAEELGTLSETELVVRERGIEVEILRLRDLLLAIQQERQRRLLESLREEYPAGSRLTRSKDPIQFCANRMWARELALMVDARRQSEMLADQDAVKDRRKSITPSSENKVRSVGGSLGSMGLPQIGSPNNPLIKTQQKCETADTVPRDLLESEEKPPPPPPGRPRTLYTMDAINGLVYEVIEVDLTAGLALTPSGSLAQTKYYHSSYEF</sequence>
<evidence type="ECO:0000313" key="2">
    <source>
        <dbReference type="EnsemblMetazoa" id="XP_022658872"/>
    </source>
</evidence>
<dbReference type="InParanoid" id="A0A7M7JYD6"/>
<evidence type="ECO:0000313" key="3">
    <source>
        <dbReference type="Proteomes" id="UP000594260"/>
    </source>
</evidence>
<evidence type="ECO:0000256" key="1">
    <source>
        <dbReference type="SAM" id="MobiDB-lite"/>
    </source>
</evidence>
<dbReference type="AlphaFoldDB" id="A0A7M7JYD6"/>
<proteinExistence type="predicted"/>
<dbReference type="EnsemblMetazoa" id="XM_022803137">
    <property type="protein sequence ID" value="XP_022658872"/>
    <property type="gene ID" value="LOC111249358"/>
</dbReference>
<feature type="compositionally biased region" description="Polar residues" evidence="1">
    <location>
        <begin position="58"/>
        <end position="82"/>
    </location>
</feature>
<feature type="region of interest" description="Disordered" evidence="1">
    <location>
        <begin position="213"/>
        <end position="254"/>
    </location>
</feature>
<feature type="region of interest" description="Disordered" evidence="1">
    <location>
        <begin position="269"/>
        <end position="288"/>
    </location>
</feature>